<evidence type="ECO:0000313" key="1">
    <source>
        <dbReference type="EMBL" id="ROO30671.1"/>
    </source>
</evidence>
<gene>
    <name evidence="1" type="ORF">SAJA_04730</name>
</gene>
<evidence type="ECO:0000313" key="2">
    <source>
        <dbReference type="Proteomes" id="UP000285310"/>
    </source>
</evidence>
<dbReference type="AlphaFoldDB" id="A0A423PYJ3"/>
<sequence>MQMLKVGTIAGLTGAALAGCGLIYKPVGHTLNHYSLDEIVPYALGSGDLDLAACGTGMGLNQLGGSFSRVIKRPARLMIVTNTTASFCSEIQAQKYHLKVQRNLHNGNTDVARDNRIVAQRWERLTALRRYQVYQDTVNAYGEIGTDKCPDLSNELGTDQDQFVYLTGVLVGVQGLLNDIQANSSVGIPQNIAAKAGRASDCIDNQQWWGVPKALEAVVWLSVPGNAPEGAQPYAQLQQSAEIGRRAGIALPAMLYALAAYGQSDMARQKEAIKMVAEIYNDYEPGKAPDDRDENNDAAQYLLLNQIAYNEALYLSDRIWIDAEGHRTPLVALGSFPGEGAPTQEIDAGSYLN</sequence>
<comment type="caution">
    <text evidence="1">The sequence shown here is derived from an EMBL/GenBank/DDBJ whole genome shotgun (WGS) entry which is preliminary data.</text>
</comment>
<accession>A0A423PYJ3</accession>
<dbReference type="Proteomes" id="UP000285310">
    <property type="component" value="Unassembled WGS sequence"/>
</dbReference>
<organism evidence="1 2">
    <name type="scientific">Salinisphaera japonica YTM-1</name>
    <dbReference type="NCBI Taxonomy" id="1209778"/>
    <lineage>
        <taxon>Bacteria</taxon>
        <taxon>Pseudomonadati</taxon>
        <taxon>Pseudomonadota</taxon>
        <taxon>Gammaproteobacteria</taxon>
        <taxon>Salinisphaerales</taxon>
        <taxon>Salinisphaeraceae</taxon>
        <taxon>Salinisphaera</taxon>
    </lineage>
</organism>
<name>A0A423PYJ3_9GAMM</name>
<dbReference type="EMBL" id="AYKG01000011">
    <property type="protein sequence ID" value="ROO30671.1"/>
    <property type="molecule type" value="Genomic_DNA"/>
</dbReference>
<reference evidence="1 2" key="1">
    <citation type="submission" date="2013-10" db="EMBL/GenBank/DDBJ databases">
        <title>Salinisphaera japonica YTM-1 Genome Sequencing.</title>
        <authorList>
            <person name="Lai Q."/>
            <person name="Li C."/>
            <person name="Shao Z."/>
        </authorList>
    </citation>
    <scope>NUCLEOTIDE SEQUENCE [LARGE SCALE GENOMIC DNA]</scope>
    <source>
        <strain evidence="1 2">YTM-1</strain>
    </source>
</reference>
<protein>
    <submittedName>
        <fullName evidence="1">Uncharacterized protein</fullName>
    </submittedName>
</protein>
<dbReference type="InParanoid" id="A0A423PYJ3"/>
<keyword evidence="2" id="KW-1185">Reference proteome</keyword>
<dbReference type="PROSITE" id="PS51257">
    <property type="entry name" value="PROKAR_LIPOPROTEIN"/>
    <property type="match status" value="1"/>
</dbReference>
<proteinExistence type="predicted"/>